<keyword evidence="6 8" id="KW-0443">Lipid metabolism</keyword>
<comment type="function">
    <text evidence="8">Transfers the 4'-phosphopantetheine moiety from coenzyme A to a Ser of acyl-carrier-protein.</text>
</comment>
<evidence type="ECO:0000313" key="11">
    <source>
        <dbReference type="Proteomes" id="UP001326613"/>
    </source>
</evidence>
<dbReference type="Pfam" id="PF01648">
    <property type="entry name" value="ACPS"/>
    <property type="match status" value="1"/>
</dbReference>
<dbReference type="EMBL" id="CP112932">
    <property type="protein sequence ID" value="WPY00878.1"/>
    <property type="molecule type" value="Genomic_DNA"/>
</dbReference>
<keyword evidence="7 8" id="KW-0275">Fatty acid biosynthesis</keyword>
<reference evidence="10 11" key="1">
    <citation type="submission" date="2022-10" db="EMBL/GenBank/DDBJ databases">
        <title>Host association and intracellularity evolved multiple times independently in the Rickettsiales.</title>
        <authorList>
            <person name="Castelli M."/>
            <person name="Nardi T."/>
            <person name="Gammuto L."/>
            <person name="Bellinzona G."/>
            <person name="Sabaneyeva E."/>
            <person name="Potekhin A."/>
            <person name="Serra V."/>
            <person name="Petroni G."/>
            <person name="Sassera D."/>
        </authorList>
    </citation>
    <scope>NUCLEOTIDE SEQUENCE [LARGE SCALE GENOMIC DNA]</scope>
    <source>
        <strain evidence="10 11">Kr 154-4</strain>
    </source>
</reference>
<evidence type="ECO:0000256" key="2">
    <source>
        <dbReference type="ARBA" id="ARBA00022679"/>
    </source>
</evidence>
<evidence type="ECO:0000313" key="10">
    <source>
        <dbReference type="EMBL" id="WPY00878.1"/>
    </source>
</evidence>
<sequence length="127" mass="14094">MIIGIGTDIVQIYRIEKLLTKYGEIFKSRILSLSEIDLVSRLSPNKHAAFIAKRFAAKEAISKALGSGIGQSLQFKNIKIFNDNLGKPFATIHSTKIKDLSKFKIDLSISDAYPLAIAFAVVSMYTR</sequence>
<organism evidence="10 11">
    <name type="scientific">Candidatus Trichorickettsia mobilis</name>
    <dbReference type="NCBI Taxonomy" id="1346319"/>
    <lineage>
        <taxon>Bacteria</taxon>
        <taxon>Pseudomonadati</taxon>
        <taxon>Pseudomonadota</taxon>
        <taxon>Alphaproteobacteria</taxon>
        <taxon>Rickettsiales</taxon>
        <taxon>Rickettsiaceae</taxon>
        <taxon>Rickettsieae</taxon>
        <taxon>Candidatus Trichorickettsia</taxon>
    </lineage>
</organism>
<dbReference type="InterPro" id="IPR008278">
    <property type="entry name" value="4-PPantetheinyl_Trfase_dom"/>
</dbReference>
<comment type="cofactor">
    <cofactor evidence="8">
        <name>Mg(2+)</name>
        <dbReference type="ChEBI" id="CHEBI:18420"/>
    </cofactor>
</comment>
<evidence type="ECO:0000256" key="3">
    <source>
        <dbReference type="ARBA" id="ARBA00022723"/>
    </source>
</evidence>
<keyword evidence="1 8" id="KW-0444">Lipid biosynthesis</keyword>
<comment type="similarity">
    <text evidence="8">Belongs to the P-Pant transferase superfamily. AcpS family.</text>
</comment>
<dbReference type="EC" id="2.7.8.7" evidence="8"/>
<comment type="catalytic activity">
    <reaction evidence="8">
        <text>apo-[ACP] + CoA = holo-[ACP] + adenosine 3',5'-bisphosphate + H(+)</text>
        <dbReference type="Rhea" id="RHEA:12068"/>
        <dbReference type="Rhea" id="RHEA-COMP:9685"/>
        <dbReference type="Rhea" id="RHEA-COMP:9690"/>
        <dbReference type="ChEBI" id="CHEBI:15378"/>
        <dbReference type="ChEBI" id="CHEBI:29999"/>
        <dbReference type="ChEBI" id="CHEBI:57287"/>
        <dbReference type="ChEBI" id="CHEBI:58343"/>
        <dbReference type="ChEBI" id="CHEBI:64479"/>
        <dbReference type="EC" id="2.7.8.7"/>
    </reaction>
</comment>
<feature type="binding site" evidence="8">
    <location>
        <position position="59"/>
    </location>
    <ligand>
        <name>Mg(2+)</name>
        <dbReference type="ChEBI" id="CHEBI:18420"/>
    </ligand>
</feature>
<evidence type="ECO:0000256" key="6">
    <source>
        <dbReference type="ARBA" id="ARBA00023098"/>
    </source>
</evidence>
<keyword evidence="3 8" id="KW-0479">Metal-binding</keyword>
<dbReference type="NCBIfam" id="TIGR00556">
    <property type="entry name" value="pantethn_trn"/>
    <property type="match status" value="1"/>
</dbReference>
<feature type="domain" description="4'-phosphopantetheinyl transferase" evidence="9">
    <location>
        <begin position="4"/>
        <end position="118"/>
    </location>
</feature>
<dbReference type="HAMAP" id="MF_00101">
    <property type="entry name" value="AcpS"/>
    <property type="match status" value="1"/>
</dbReference>
<proteinExistence type="inferred from homology"/>
<evidence type="ECO:0000256" key="1">
    <source>
        <dbReference type="ARBA" id="ARBA00022516"/>
    </source>
</evidence>
<evidence type="ECO:0000259" key="9">
    <source>
        <dbReference type="Pfam" id="PF01648"/>
    </source>
</evidence>
<comment type="subcellular location">
    <subcellularLocation>
        <location evidence="8">Cytoplasm</location>
    </subcellularLocation>
</comment>
<feature type="binding site" evidence="8">
    <location>
        <position position="8"/>
    </location>
    <ligand>
        <name>Mg(2+)</name>
        <dbReference type="ChEBI" id="CHEBI:18420"/>
    </ligand>
</feature>
<keyword evidence="4 8" id="KW-0276">Fatty acid metabolism</keyword>
<dbReference type="Proteomes" id="UP001326613">
    <property type="component" value="Chromosome"/>
</dbReference>
<evidence type="ECO:0000256" key="7">
    <source>
        <dbReference type="ARBA" id="ARBA00023160"/>
    </source>
</evidence>
<accession>A0ABZ0UV84</accession>
<dbReference type="InterPro" id="IPR037143">
    <property type="entry name" value="4-PPantetheinyl_Trfase_dom_sf"/>
</dbReference>
<keyword evidence="11" id="KW-1185">Reference proteome</keyword>
<protein>
    <recommendedName>
        <fullName evidence="8">Holo-[acyl-carrier-protein] synthase</fullName>
        <shortName evidence="8">Holo-ACP synthase</shortName>
        <ecNumber evidence="8">2.7.8.7</ecNumber>
    </recommendedName>
    <alternativeName>
        <fullName evidence="8">4'-phosphopantetheinyl transferase AcpS</fullName>
    </alternativeName>
</protein>
<dbReference type="InterPro" id="IPR004568">
    <property type="entry name" value="Ppantetheine-prot_Trfase_dom"/>
</dbReference>
<evidence type="ECO:0000256" key="8">
    <source>
        <dbReference type="HAMAP-Rule" id="MF_00101"/>
    </source>
</evidence>
<dbReference type="InterPro" id="IPR002582">
    <property type="entry name" value="ACPS"/>
</dbReference>
<keyword evidence="2 8" id="KW-0808">Transferase</keyword>
<dbReference type="NCBIfam" id="TIGR00516">
    <property type="entry name" value="acpS"/>
    <property type="match status" value="1"/>
</dbReference>
<keyword evidence="8" id="KW-0963">Cytoplasm</keyword>
<keyword evidence="5 8" id="KW-0460">Magnesium</keyword>
<gene>
    <name evidence="8" type="primary">acpS</name>
    <name evidence="10" type="ORF">Trichorick_00768</name>
</gene>
<name>A0ABZ0UV84_9RICK</name>
<dbReference type="RefSeq" id="WP_323737707.1">
    <property type="nucleotide sequence ID" value="NZ_CP112932.1"/>
</dbReference>
<evidence type="ECO:0000256" key="5">
    <source>
        <dbReference type="ARBA" id="ARBA00022842"/>
    </source>
</evidence>
<dbReference type="Gene3D" id="3.90.470.20">
    <property type="entry name" value="4'-phosphopantetheinyl transferase domain"/>
    <property type="match status" value="1"/>
</dbReference>
<dbReference type="SUPFAM" id="SSF56214">
    <property type="entry name" value="4'-phosphopantetheinyl transferase"/>
    <property type="match status" value="1"/>
</dbReference>
<evidence type="ECO:0000256" key="4">
    <source>
        <dbReference type="ARBA" id="ARBA00022832"/>
    </source>
</evidence>